<evidence type="ECO:0000313" key="2">
    <source>
        <dbReference type="Proteomes" id="UP000178797"/>
    </source>
</evidence>
<comment type="caution">
    <text evidence="1">The sequence shown here is derived from an EMBL/GenBank/DDBJ whole genome shotgun (WGS) entry which is preliminary data.</text>
</comment>
<protein>
    <recommendedName>
        <fullName evidence="3">GTP-binding protein</fullName>
    </recommendedName>
</protein>
<dbReference type="Pfam" id="PF14385">
    <property type="entry name" value="DUF4416"/>
    <property type="match status" value="1"/>
</dbReference>
<dbReference type="InterPro" id="IPR025529">
    <property type="entry name" value="DUF4416"/>
</dbReference>
<evidence type="ECO:0008006" key="3">
    <source>
        <dbReference type="Google" id="ProtNLM"/>
    </source>
</evidence>
<name>A0A1F7S171_9BACT</name>
<gene>
    <name evidence="1" type="ORF">A2W05_03790</name>
</gene>
<accession>A0A1F7S171</accession>
<evidence type="ECO:0000313" key="1">
    <source>
        <dbReference type="EMBL" id="OGL47519.1"/>
    </source>
</evidence>
<dbReference type="AlphaFoldDB" id="A0A1F7S171"/>
<organism evidence="1 2">
    <name type="scientific">Candidatus Schekmanbacteria bacterium RBG_16_38_10</name>
    <dbReference type="NCBI Taxonomy" id="1817879"/>
    <lineage>
        <taxon>Bacteria</taxon>
        <taxon>Candidatus Schekmaniibacteriota</taxon>
    </lineage>
</organism>
<sequence>MGKIKPPEKAKLFFAVMYADDGIYKSVLKDLNKEFGEIDEESRPFEFNMTHYYEEEMGRGLLKRFVTAKELIDKERLAEIKILTNSIEDRYARQDGCRAINIDPGYIASSKLVLATTKNYSHRIYLRDGIFAEVTFNFRKNSIEFNPWTYPDYKLPATTEFFIEVHRKYMEALKGN</sequence>
<dbReference type="EMBL" id="MGDE01000031">
    <property type="protein sequence ID" value="OGL47519.1"/>
    <property type="molecule type" value="Genomic_DNA"/>
</dbReference>
<dbReference type="Proteomes" id="UP000178797">
    <property type="component" value="Unassembled WGS sequence"/>
</dbReference>
<reference evidence="1 2" key="1">
    <citation type="journal article" date="2016" name="Nat. Commun.">
        <title>Thousands of microbial genomes shed light on interconnected biogeochemical processes in an aquifer system.</title>
        <authorList>
            <person name="Anantharaman K."/>
            <person name="Brown C.T."/>
            <person name="Hug L.A."/>
            <person name="Sharon I."/>
            <person name="Castelle C.J."/>
            <person name="Probst A.J."/>
            <person name="Thomas B.C."/>
            <person name="Singh A."/>
            <person name="Wilkins M.J."/>
            <person name="Karaoz U."/>
            <person name="Brodie E.L."/>
            <person name="Williams K.H."/>
            <person name="Hubbard S.S."/>
            <person name="Banfield J.F."/>
        </authorList>
    </citation>
    <scope>NUCLEOTIDE SEQUENCE [LARGE SCALE GENOMIC DNA]</scope>
</reference>
<proteinExistence type="predicted"/>